<sequence>MPPLKAPLPRAAYAFFVFLLVTAVVSLFRSAAALVDLATAAKSALETLSDTVHVIKELPFLPNQLDHARSSRFFVGVDSTGPSISDHGNMFSRLFCFWPSSFQVLGLRRLGKYNQQPYCWPAKDSPRLYRLRGVA</sequence>
<evidence type="ECO:0000313" key="2">
    <source>
        <dbReference type="Proteomes" id="UP001396334"/>
    </source>
</evidence>
<organism evidence="1 2">
    <name type="scientific">Hibiscus sabdariffa</name>
    <name type="common">roselle</name>
    <dbReference type="NCBI Taxonomy" id="183260"/>
    <lineage>
        <taxon>Eukaryota</taxon>
        <taxon>Viridiplantae</taxon>
        <taxon>Streptophyta</taxon>
        <taxon>Embryophyta</taxon>
        <taxon>Tracheophyta</taxon>
        <taxon>Spermatophyta</taxon>
        <taxon>Magnoliopsida</taxon>
        <taxon>eudicotyledons</taxon>
        <taxon>Gunneridae</taxon>
        <taxon>Pentapetalae</taxon>
        <taxon>rosids</taxon>
        <taxon>malvids</taxon>
        <taxon>Malvales</taxon>
        <taxon>Malvaceae</taxon>
        <taxon>Malvoideae</taxon>
        <taxon>Hibiscus</taxon>
    </lineage>
</organism>
<evidence type="ECO:0000313" key="1">
    <source>
        <dbReference type="EMBL" id="KAK8975924.1"/>
    </source>
</evidence>
<dbReference type="Proteomes" id="UP001396334">
    <property type="component" value="Unassembled WGS sequence"/>
</dbReference>
<accession>A0ABR2NIB2</accession>
<gene>
    <name evidence="1" type="ORF">V6N11_057757</name>
</gene>
<keyword evidence="2" id="KW-1185">Reference proteome</keyword>
<proteinExistence type="predicted"/>
<comment type="caution">
    <text evidence="1">The sequence shown here is derived from an EMBL/GenBank/DDBJ whole genome shotgun (WGS) entry which is preliminary data.</text>
</comment>
<dbReference type="EMBL" id="JBBPBN010000139">
    <property type="protein sequence ID" value="KAK8975924.1"/>
    <property type="molecule type" value="Genomic_DNA"/>
</dbReference>
<reference evidence="1 2" key="1">
    <citation type="journal article" date="2024" name="G3 (Bethesda)">
        <title>Genome assembly of Hibiscus sabdariffa L. provides insights into metabolisms of medicinal natural products.</title>
        <authorList>
            <person name="Kim T."/>
        </authorList>
    </citation>
    <scope>NUCLEOTIDE SEQUENCE [LARGE SCALE GENOMIC DNA]</scope>
    <source>
        <strain evidence="1">TK-2024</strain>
        <tissue evidence="1">Old leaves</tissue>
    </source>
</reference>
<protein>
    <submittedName>
        <fullName evidence="1">Uncharacterized protein</fullName>
    </submittedName>
</protein>
<name>A0ABR2NIB2_9ROSI</name>